<dbReference type="PATRIC" id="fig|1230338.3.peg.1978"/>
<dbReference type="OrthoDB" id="6174294at2"/>
<dbReference type="EMBL" id="ANIN01000002">
    <property type="protein sequence ID" value="ELA08723.1"/>
    <property type="molecule type" value="Genomic_DNA"/>
</dbReference>
<dbReference type="STRING" id="1230338.MOMA_09196"/>
<dbReference type="RefSeq" id="WP_009502283.1">
    <property type="nucleotide sequence ID" value="NZ_ANIN01000002.1"/>
</dbReference>
<comment type="caution">
    <text evidence="2">The sequence shown here is derived from an EMBL/GenBank/DDBJ whole genome shotgun (WGS) entry which is preliminary data.</text>
</comment>
<evidence type="ECO:0000313" key="3">
    <source>
        <dbReference type="Proteomes" id="UP000023795"/>
    </source>
</evidence>
<feature type="domain" description="Tape measure protein N-terminal" evidence="1">
    <location>
        <begin position="63"/>
        <end position="252"/>
    </location>
</feature>
<accession>L2F8D4</accession>
<dbReference type="AlphaFoldDB" id="L2F8D4"/>
<gene>
    <name evidence="2" type="ORF">MOMA_09196</name>
</gene>
<dbReference type="Proteomes" id="UP000023795">
    <property type="component" value="Unassembled WGS sequence"/>
</dbReference>
<dbReference type="eggNOG" id="COG5281">
    <property type="taxonomic scope" value="Bacteria"/>
</dbReference>
<dbReference type="Pfam" id="PF20155">
    <property type="entry name" value="TMP_3"/>
    <property type="match status" value="1"/>
</dbReference>
<sequence length="1195" mass="129588">MAKVLSRLDILLHANTANYIRDMKKATDATKKELKTVADYGKFVGGQLGIAFASLGSAISLSHIVQTADRMQDLASKVRINTQSVEEYRAVLQGLRKISTDYWTAIDGITNLYASSKRALDSLGASQQQVLDFTRNITMAMSIGGGSALAQEAALTQLGQAMNMGVLRGQEFNSVSAQAPAIIDLLTDSLKVSRGELRAMASEGKITSKVMMDAILGGYDKLQKIIDKMPTTFAQGVQNIKSEYDRLVDDIMNQNSMLSQNLANVALWVATNFRTLVGMGVMLGAIWATNVVKNSVLATSFIALTKTTLASTQAGIANAFSVQGQIAAYNTLSTQLMLLRLTKTHYIYLTNVAIKTAIDYARSLVGLATGFNTATASARLHTLALAGVTVAKRTAIGVGILATRVVTGLGGAFMSLGRIVAAHPIIALTTVIGMTIARTEGLNGAIKSLGNALSVAGILATDFVGYVVNGLGKAWTVTANYFDGVMGGSAHATSFAQTAFGGFFAGTHKGFVGVLQIIARVFDLAAATVVTFTQYAFKNIRSLFTGIANVVKGIGNFIASVFETLINNQISKINVIIDGMNAVSGMFGGGAIAHIGKVKTDRINYGHVDFGFGGFGTSVAKNNPGYLENQVVNAYAKVQNSAKQAKDANLGLAGSMTNVGEAGNKAGIGAKKASHANKGVATSAKLAKDEVDKLNKAYTEQVQTFQKMRWELHKPFVSELDKINFEIEYGQFIQASDKQKEDLRQWANVVDQAKNIDNLRKLDLGWTKEIALLGKDSRFDELLYDLQDISNILSTFDKQSVLYNHYLTQAVNYDIAKADHDLNKQNLELYNQIELLSAKDELHKNSMLLQQEEVAFLDKYTKLLEHGFDTQYQDVKSQFEHTKQLKERLFVQKQYNDLVQSLKTEEQSRLDTLTDQLDVLKAHAKITESVLDMEHAKQLISQSTGLAIPKSHYTKLNDSTANQFDVLDKGMQSLLDNERLTEQERINIKAWGVSERLKIEQAHSRAMHALVLGDGESIFSGLVGITKDGLGEQSRLYRAMFAMQQGFAIAQASIAMQQAISSGLAKGFPAGLADMTAAVLHGAKIVSAIKSVVMPVGQAHDGIMSIPKSGTWNLEKGERVLPRHTAKTLDDKLNSLQSGNVVVNQHITINADGTHDVKDTNQNQIGQVLKAAMLAVLQGEMRQNGSIYNFVRNQR</sequence>
<proteinExistence type="predicted"/>
<reference evidence="2 3" key="1">
    <citation type="journal article" date="2013" name="Genome Announc.">
        <title>Genome Sequence of Moraxella macacae 0408225, a Novel Bacterial Species Isolated from a Cynomolgus Macaque with Epistaxis.</title>
        <authorList>
            <person name="Ladner J.T."/>
            <person name="Whitehouse C.A."/>
            <person name="Koroleva G.I."/>
            <person name="Palacios G.F."/>
        </authorList>
    </citation>
    <scope>NUCLEOTIDE SEQUENCE [LARGE SCALE GENOMIC DNA]</scope>
    <source>
        <strain evidence="2 3">0408225</strain>
    </source>
</reference>
<organism evidence="2 3">
    <name type="scientific">Moraxella macacae 0408225</name>
    <dbReference type="NCBI Taxonomy" id="1230338"/>
    <lineage>
        <taxon>Bacteria</taxon>
        <taxon>Pseudomonadati</taxon>
        <taxon>Pseudomonadota</taxon>
        <taxon>Gammaproteobacteria</taxon>
        <taxon>Moraxellales</taxon>
        <taxon>Moraxellaceae</taxon>
        <taxon>Moraxella</taxon>
    </lineage>
</organism>
<dbReference type="NCBIfam" id="TIGR02675">
    <property type="entry name" value="tape_meas_nterm"/>
    <property type="match status" value="1"/>
</dbReference>
<keyword evidence="3" id="KW-1185">Reference proteome</keyword>
<protein>
    <recommendedName>
        <fullName evidence="1">Tape measure protein N-terminal domain-containing protein</fullName>
    </recommendedName>
</protein>
<name>L2F8D4_9GAMM</name>
<dbReference type="eggNOG" id="COG1196">
    <property type="taxonomic scope" value="Bacteria"/>
</dbReference>
<evidence type="ECO:0000313" key="2">
    <source>
        <dbReference type="EMBL" id="ELA08723.1"/>
    </source>
</evidence>
<dbReference type="InterPro" id="IPR013491">
    <property type="entry name" value="Tape_meas_N"/>
</dbReference>
<evidence type="ECO:0000259" key="1">
    <source>
        <dbReference type="Pfam" id="PF20155"/>
    </source>
</evidence>